<name>A0ABQ5PZM0_9BACT</name>
<organism evidence="1 2">
    <name type="scientific">Geothrix edaphica</name>
    <dbReference type="NCBI Taxonomy" id="2927976"/>
    <lineage>
        <taxon>Bacteria</taxon>
        <taxon>Pseudomonadati</taxon>
        <taxon>Acidobacteriota</taxon>
        <taxon>Holophagae</taxon>
        <taxon>Holophagales</taxon>
        <taxon>Holophagaceae</taxon>
        <taxon>Geothrix</taxon>
    </lineage>
</organism>
<dbReference type="Proteomes" id="UP001165044">
    <property type="component" value="Unassembled WGS sequence"/>
</dbReference>
<evidence type="ECO:0000313" key="1">
    <source>
        <dbReference type="EMBL" id="GLH67511.1"/>
    </source>
</evidence>
<protein>
    <submittedName>
        <fullName evidence="1">Uncharacterized protein</fullName>
    </submittedName>
</protein>
<keyword evidence="2" id="KW-1185">Reference proteome</keyword>
<reference evidence="1" key="1">
    <citation type="journal article" date="2023" name="Antonie Van Leeuwenhoek">
        <title>Mesoterricola silvestris gen. nov., sp. nov., Mesoterricola sediminis sp. nov., Geothrix oryzae sp. nov., Geothrix edaphica sp. nov., Geothrix rubra sp. nov., and Geothrix limicola sp. nov., six novel members of Acidobacteriota isolated from soils.</title>
        <authorList>
            <person name="Itoh H."/>
            <person name="Sugisawa Y."/>
            <person name="Mise K."/>
            <person name="Xu Z."/>
            <person name="Kuniyasu M."/>
            <person name="Ushijima N."/>
            <person name="Kawano K."/>
            <person name="Kobayashi E."/>
            <person name="Shiratori Y."/>
            <person name="Masuda Y."/>
            <person name="Senoo K."/>
        </authorList>
    </citation>
    <scope>NUCLEOTIDE SEQUENCE</scope>
    <source>
        <strain evidence="1">Red802</strain>
    </source>
</reference>
<dbReference type="EMBL" id="BSDC01000002">
    <property type="protein sequence ID" value="GLH67511.1"/>
    <property type="molecule type" value="Genomic_DNA"/>
</dbReference>
<proteinExistence type="predicted"/>
<accession>A0ABQ5PZM0</accession>
<evidence type="ECO:0000313" key="2">
    <source>
        <dbReference type="Proteomes" id="UP001165044"/>
    </source>
</evidence>
<comment type="caution">
    <text evidence="1">The sequence shown here is derived from an EMBL/GenBank/DDBJ whole genome shotgun (WGS) entry which is preliminary data.</text>
</comment>
<gene>
    <name evidence="1" type="ORF">GETHED_18750</name>
</gene>
<sequence length="31" mass="3512">MTGPMSLFDNVNRQFDEAADILGLSQELRGW</sequence>